<accession>A0ABR9QNW5</accession>
<dbReference type="PANTHER" id="PTHR11877">
    <property type="entry name" value="HYDROXYMETHYLGLUTARYL-COA SYNTHASE"/>
    <property type="match status" value="1"/>
</dbReference>
<evidence type="ECO:0000259" key="5">
    <source>
        <dbReference type="Pfam" id="PF02797"/>
    </source>
</evidence>
<feature type="domain" description="Chalcone/stilbene synthase N-terminal" evidence="4">
    <location>
        <begin position="62"/>
        <end position="206"/>
    </location>
</feature>
<gene>
    <name evidence="6" type="ORF">IMZ08_19380</name>
</gene>
<dbReference type="Gene3D" id="3.40.47.10">
    <property type="match status" value="2"/>
</dbReference>
<dbReference type="Proteomes" id="UP001516662">
    <property type="component" value="Unassembled WGS sequence"/>
</dbReference>
<dbReference type="PIRSF" id="PIRSF000451">
    <property type="entry name" value="PKS_III"/>
    <property type="match status" value="1"/>
</dbReference>
<sequence length="363" mass="40466">MPKIISVGESIPRFELSQDLTVEFANELFKDSFKDINRLLQVFENGKIKKRHFVNDLSWFEVDHSFQEKNDLYIDCAVTLGVEAVEQCLINEDFLTKSIDYTEIDALFFVSSTGISTPSIDARIMNKLPFSQHLKRIPIWGLGCAGGASGLSRAYEYCKAFPDAKVLVLTIELCSLTFQRNDLTKSNLIGTSLFADGVACACIVGDNVDHIELTKVERVPYIMDTQSTLMKDSEDVMGWDVKNEGLYVVFSKDIPSIIESWLAPNVSTFLSRHELEIKDIDHFVAHPGGKKVLDAYKSALGIDEEMTEISNEVLSEHGNMSSATVMYVLKKFMLSEGVKKGGYGLAAALGPGFSSELLLLDWR</sequence>
<evidence type="ECO:0000256" key="2">
    <source>
        <dbReference type="ARBA" id="ARBA00022679"/>
    </source>
</evidence>
<evidence type="ECO:0000313" key="6">
    <source>
        <dbReference type="EMBL" id="MBE4910204.1"/>
    </source>
</evidence>
<proteinExistence type="inferred from homology"/>
<dbReference type="RefSeq" id="WP_193539466.1">
    <property type="nucleotide sequence ID" value="NZ_JADCLJ010000024.1"/>
</dbReference>
<evidence type="ECO:0000256" key="1">
    <source>
        <dbReference type="ARBA" id="ARBA00005531"/>
    </source>
</evidence>
<dbReference type="InterPro" id="IPR001099">
    <property type="entry name" value="Chalcone/stilbene_synt_N"/>
</dbReference>
<dbReference type="CDD" id="cd00831">
    <property type="entry name" value="CHS_like"/>
    <property type="match status" value="1"/>
</dbReference>
<keyword evidence="7" id="KW-1185">Reference proteome</keyword>
<dbReference type="Pfam" id="PF02797">
    <property type="entry name" value="Chal_sti_synt_C"/>
    <property type="match status" value="1"/>
</dbReference>
<dbReference type="InterPro" id="IPR011141">
    <property type="entry name" value="Polyketide_synthase_type-III"/>
</dbReference>
<dbReference type="EMBL" id="JADCLJ010000024">
    <property type="protein sequence ID" value="MBE4910204.1"/>
    <property type="molecule type" value="Genomic_DNA"/>
</dbReference>
<comment type="similarity">
    <text evidence="1">Belongs to the thiolase-like superfamily. Chalcone/stilbene synthases family.</text>
</comment>
<dbReference type="InterPro" id="IPR016039">
    <property type="entry name" value="Thiolase-like"/>
</dbReference>
<dbReference type="InterPro" id="IPR012328">
    <property type="entry name" value="Chalcone/stilbene_synt_C"/>
</dbReference>
<comment type="caution">
    <text evidence="6">The sequence shown here is derived from an EMBL/GenBank/DDBJ whole genome shotgun (WGS) entry which is preliminary data.</text>
</comment>
<keyword evidence="3" id="KW-0012">Acyltransferase</keyword>
<reference evidence="6 7" key="1">
    <citation type="submission" date="2020-10" db="EMBL/GenBank/DDBJ databases">
        <title>Bacillus sp. HD4P25, an endophyte from a halophyte.</title>
        <authorList>
            <person name="Sun J.-Q."/>
        </authorList>
    </citation>
    <scope>NUCLEOTIDE SEQUENCE [LARGE SCALE GENOMIC DNA]</scope>
    <source>
        <strain evidence="6 7">YIM 93174</strain>
    </source>
</reference>
<evidence type="ECO:0000313" key="7">
    <source>
        <dbReference type="Proteomes" id="UP001516662"/>
    </source>
</evidence>
<name>A0ABR9QNW5_9BACI</name>
<evidence type="ECO:0000256" key="3">
    <source>
        <dbReference type="ARBA" id="ARBA00023315"/>
    </source>
</evidence>
<evidence type="ECO:0000259" key="4">
    <source>
        <dbReference type="Pfam" id="PF00195"/>
    </source>
</evidence>
<dbReference type="Pfam" id="PF00195">
    <property type="entry name" value="Chal_sti_synt_N"/>
    <property type="match status" value="1"/>
</dbReference>
<organism evidence="6 7">
    <name type="scientific">Litchfieldia luteola</name>
    <dbReference type="NCBI Taxonomy" id="682179"/>
    <lineage>
        <taxon>Bacteria</taxon>
        <taxon>Bacillati</taxon>
        <taxon>Bacillota</taxon>
        <taxon>Bacilli</taxon>
        <taxon>Bacillales</taxon>
        <taxon>Bacillaceae</taxon>
        <taxon>Litchfieldia</taxon>
    </lineage>
</organism>
<keyword evidence="2" id="KW-0808">Transferase</keyword>
<dbReference type="PANTHER" id="PTHR11877:SF99">
    <property type="entry name" value="1,3,6,8-TETRAHYDROXYNAPHTHALENE SYNTHASE"/>
    <property type="match status" value="1"/>
</dbReference>
<feature type="domain" description="Chalcone/stilbene synthase C-terminal" evidence="5">
    <location>
        <begin position="226"/>
        <end position="360"/>
    </location>
</feature>
<dbReference type="SUPFAM" id="SSF53901">
    <property type="entry name" value="Thiolase-like"/>
    <property type="match status" value="1"/>
</dbReference>
<protein>
    <submittedName>
        <fullName evidence="6">Type III polyketide synthase</fullName>
    </submittedName>
</protein>